<keyword evidence="3" id="KW-1185">Reference proteome</keyword>
<proteinExistence type="predicted"/>
<dbReference type="Pfam" id="PF01370">
    <property type="entry name" value="Epimerase"/>
    <property type="match status" value="1"/>
</dbReference>
<dbReference type="InterPro" id="IPR036291">
    <property type="entry name" value="NAD(P)-bd_dom_sf"/>
</dbReference>
<evidence type="ECO:0000259" key="1">
    <source>
        <dbReference type="Pfam" id="PF01370"/>
    </source>
</evidence>
<dbReference type="AlphaFoldDB" id="A0A369TSW9"/>
<reference evidence="2 3" key="1">
    <citation type="submission" date="2018-07" db="EMBL/GenBank/DDBJ databases">
        <title>Thalassococcus profundi sp. nov., a marine bacterium isolated from deep seawater of Okinawa Trough.</title>
        <authorList>
            <person name="Yu M."/>
        </authorList>
    </citation>
    <scope>NUCLEOTIDE SEQUENCE [LARGE SCALE GENOMIC DNA]</scope>
    <source>
        <strain evidence="2 3">WRAS1</strain>
    </source>
</reference>
<dbReference type="InterPro" id="IPR001509">
    <property type="entry name" value="Epimerase_deHydtase"/>
</dbReference>
<feature type="domain" description="NAD-dependent epimerase/dehydratase" evidence="1">
    <location>
        <begin position="7"/>
        <end position="177"/>
    </location>
</feature>
<dbReference type="GO" id="GO:0004029">
    <property type="term" value="F:aldehyde dehydrogenase (NAD+) activity"/>
    <property type="evidence" value="ECO:0007669"/>
    <property type="project" value="TreeGrafter"/>
</dbReference>
<sequence length="322" mass="34291">MGAVTRMMITGAAGFVGRSAVAEARARGIDVVAVVRGTAPDDWRTDAGITLCRCDLSDPDSPATLRQALSGTQAVIHAAAHVGGDLRAHAADTARATRHLIAALDGHRLVLVSSIAVYDTMRVSPGDALTEDSPRETPESARDAYTAAKLRQEALVADTDLPAWLLRPGAVWGPGRTWHALMGFWASKVFVAIRADGLLPLVHVQSLADTLITAACTDPGGQVALNVVGDDLPTRAAFIAQHRALAGWPRLVLPMPYAVWMGLARMLSPLGARLPGLLQERILRARLMPLSYPNTALRQRLGGHDHAAFDQKLADAIREGTQ</sequence>
<evidence type="ECO:0000313" key="2">
    <source>
        <dbReference type="EMBL" id="RDD67824.1"/>
    </source>
</evidence>
<dbReference type="Gene3D" id="3.40.50.720">
    <property type="entry name" value="NAD(P)-binding Rossmann-like Domain"/>
    <property type="match status" value="1"/>
</dbReference>
<dbReference type="PANTHER" id="PTHR48079:SF6">
    <property type="entry name" value="NAD(P)-BINDING DOMAIN-CONTAINING PROTEIN-RELATED"/>
    <property type="match status" value="1"/>
</dbReference>
<name>A0A369TSW9_9RHOB</name>
<dbReference type="SUPFAM" id="SSF51735">
    <property type="entry name" value="NAD(P)-binding Rossmann-fold domains"/>
    <property type="match status" value="1"/>
</dbReference>
<gene>
    <name evidence="2" type="ORF">DU478_03965</name>
</gene>
<organism evidence="2 3">
    <name type="scientific">Thalassococcus profundi</name>
    <dbReference type="NCBI Taxonomy" id="2282382"/>
    <lineage>
        <taxon>Bacteria</taxon>
        <taxon>Pseudomonadati</taxon>
        <taxon>Pseudomonadota</taxon>
        <taxon>Alphaproteobacteria</taxon>
        <taxon>Rhodobacterales</taxon>
        <taxon>Roseobacteraceae</taxon>
        <taxon>Thalassococcus</taxon>
    </lineage>
</organism>
<evidence type="ECO:0000313" key="3">
    <source>
        <dbReference type="Proteomes" id="UP000253977"/>
    </source>
</evidence>
<dbReference type="RefSeq" id="WP_114509636.1">
    <property type="nucleotide sequence ID" value="NZ_QPMK01000002.1"/>
</dbReference>
<dbReference type="OrthoDB" id="7836994at2"/>
<accession>A0A369TSW9</accession>
<dbReference type="InterPro" id="IPR051783">
    <property type="entry name" value="NAD(P)-dependent_oxidoreduct"/>
</dbReference>
<dbReference type="PANTHER" id="PTHR48079">
    <property type="entry name" value="PROTEIN YEEZ"/>
    <property type="match status" value="1"/>
</dbReference>
<dbReference type="GO" id="GO:0005737">
    <property type="term" value="C:cytoplasm"/>
    <property type="evidence" value="ECO:0007669"/>
    <property type="project" value="TreeGrafter"/>
</dbReference>
<protein>
    <submittedName>
        <fullName evidence="2">NAD-dependent epimerase/dehydratase family protein</fullName>
    </submittedName>
</protein>
<comment type="caution">
    <text evidence="2">The sequence shown here is derived from an EMBL/GenBank/DDBJ whole genome shotgun (WGS) entry which is preliminary data.</text>
</comment>
<dbReference type="Proteomes" id="UP000253977">
    <property type="component" value="Unassembled WGS sequence"/>
</dbReference>
<dbReference type="EMBL" id="QPMK01000002">
    <property type="protein sequence ID" value="RDD67824.1"/>
    <property type="molecule type" value="Genomic_DNA"/>
</dbReference>